<dbReference type="Gene3D" id="3.50.50.60">
    <property type="entry name" value="FAD/NAD(P)-binding domain"/>
    <property type="match status" value="2"/>
</dbReference>
<dbReference type="InterPro" id="IPR014105">
    <property type="entry name" value="Carotenoid/retinoid_OxRdtase"/>
</dbReference>
<keyword evidence="8" id="KW-1185">Reference proteome</keyword>
<comment type="caution">
    <text evidence="7">The sequence shown here is derived from an EMBL/GenBank/DDBJ whole genome shotgun (WGS) entry which is preliminary data.</text>
</comment>
<dbReference type="PANTHER" id="PTHR43734">
    <property type="entry name" value="PHYTOENE DESATURASE"/>
    <property type="match status" value="1"/>
</dbReference>
<evidence type="ECO:0000256" key="4">
    <source>
        <dbReference type="ARBA" id="ARBA00023002"/>
    </source>
</evidence>
<dbReference type="Pfam" id="PF01593">
    <property type="entry name" value="Amino_oxidase"/>
    <property type="match status" value="1"/>
</dbReference>
<protein>
    <submittedName>
        <fullName evidence="7">Phytoene desaturase</fullName>
    </submittedName>
</protein>
<evidence type="ECO:0000256" key="3">
    <source>
        <dbReference type="ARBA" id="ARBA00022746"/>
    </source>
</evidence>
<dbReference type="PROSITE" id="PS51257">
    <property type="entry name" value="PROKAR_LIPOPROTEIN"/>
    <property type="match status" value="1"/>
</dbReference>
<keyword evidence="3 5" id="KW-0125">Carotenoid biosynthesis</keyword>
<keyword evidence="4 5" id="KW-0560">Oxidoreductase</keyword>
<reference evidence="7 8" key="1">
    <citation type="journal article" date="2015" name="Int. J. Syst. Evol. Microbiol.">
        <title>Carboxylicivirga linearis sp. nov., isolated from a sea cucumber culture pond.</title>
        <authorList>
            <person name="Wang F.Q."/>
            <person name="Zhou Y.X."/>
            <person name="Lin X.Z."/>
            <person name="Chen G.J."/>
            <person name="Du Z.J."/>
        </authorList>
    </citation>
    <scope>NUCLEOTIDE SEQUENCE [LARGE SCALE GENOMIC DNA]</scope>
    <source>
        <strain evidence="7 8">FB218</strain>
    </source>
</reference>
<comment type="pathway">
    <text evidence="1 5">Carotenoid biosynthesis.</text>
</comment>
<dbReference type="InterPro" id="IPR036188">
    <property type="entry name" value="FAD/NAD-bd_sf"/>
</dbReference>
<dbReference type="EMBL" id="JAGUCO010000001">
    <property type="protein sequence ID" value="MBS2096916.1"/>
    <property type="molecule type" value="Genomic_DNA"/>
</dbReference>
<evidence type="ECO:0000259" key="6">
    <source>
        <dbReference type="Pfam" id="PF01593"/>
    </source>
</evidence>
<comment type="similarity">
    <text evidence="2 5">Belongs to the carotenoid/retinoid oxidoreductase family.</text>
</comment>
<sequence length="490" mass="55530">MSATSKKVIIVGAGFSSLSAACYLSQEGYDVTVFEKNSYSGGRAQQLKKDGFTFDMGPTFYWMPNVFESFFNDFNFSSENFYQLDRLDPAYEVYFADSSVKIANNFESIKQTFEELEPNSGKSLQKFINEAEDNYKIAIKDLVYQPGQSIWEIITPQTAKKLGSFVTTISQSVRKVVKSAELRKIMEFPVLFLGAKPSNTPAFYNFMNYADFKLGTWHPKGGMYEVAQALHKLALKLGVTIHHNSRVEQIVVNNGISRGAIINGKEYKCDVLLSGADYQFTEQLLPESYRQYSEKYWDKKTFAPSALLFYVAFDKKLKNLSHHTLFFDVDFERHAKEIYETKQWPEDPLFYASFPSITDASAAPEGKEAGIFLVPLAAGLSDSEEQRQKIFDKIISRAERLTKQKLKEHVLFKESYGVNDFISDYNSYKGNAYGLANTLLQTHVLRPKLQSKKVKNLYFTGQLTVPGPGIPPSLISGKVVSSLIKKYHKS</sequence>
<dbReference type="Proteomes" id="UP000708576">
    <property type="component" value="Unassembled WGS sequence"/>
</dbReference>
<name>A0ABS5JR01_9BACT</name>
<organism evidence="7 8">
    <name type="scientific">Carboxylicivirga linearis</name>
    <dbReference type="NCBI Taxonomy" id="1628157"/>
    <lineage>
        <taxon>Bacteria</taxon>
        <taxon>Pseudomonadati</taxon>
        <taxon>Bacteroidota</taxon>
        <taxon>Bacteroidia</taxon>
        <taxon>Marinilabiliales</taxon>
        <taxon>Marinilabiliaceae</taxon>
        <taxon>Carboxylicivirga</taxon>
    </lineage>
</organism>
<evidence type="ECO:0000256" key="2">
    <source>
        <dbReference type="ARBA" id="ARBA00006046"/>
    </source>
</evidence>
<gene>
    <name evidence="7" type="primary">crtI</name>
    <name evidence="7" type="ORF">KEM10_01420</name>
</gene>
<feature type="domain" description="Amine oxidase" evidence="6">
    <location>
        <begin position="18"/>
        <end position="477"/>
    </location>
</feature>
<dbReference type="PANTHER" id="PTHR43734:SF1">
    <property type="entry name" value="PHYTOENE DESATURASE"/>
    <property type="match status" value="1"/>
</dbReference>
<evidence type="ECO:0000313" key="7">
    <source>
        <dbReference type="EMBL" id="MBS2096916.1"/>
    </source>
</evidence>
<proteinExistence type="inferred from homology"/>
<accession>A0ABS5JR01</accession>
<dbReference type="RefSeq" id="WP_212212513.1">
    <property type="nucleotide sequence ID" value="NZ_JAGUCO010000001.1"/>
</dbReference>
<dbReference type="SUPFAM" id="SSF51905">
    <property type="entry name" value="FAD/NAD(P)-binding domain"/>
    <property type="match status" value="1"/>
</dbReference>
<dbReference type="NCBIfam" id="TIGR02734">
    <property type="entry name" value="crtI_fam"/>
    <property type="match status" value="1"/>
</dbReference>
<evidence type="ECO:0000256" key="1">
    <source>
        <dbReference type="ARBA" id="ARBA00004829"/>
    </source>
</evidence>
<evidence type="ECO:0000256" key="5">
    <source>
        <dbReference type="RuleBase" id="RU362075"/>
    </source>
</evidence>
<evidence type="ECO:0000313" key="8">
    <source>
        <dbReference type="Proteomes" id="UP000708576"/>
    </source>
</evidence>
<dbReference type="InterPro" id="IPR002937">
    <property type="entry name" value="Amino_oxidase"/>
</dbReference>